<comment type="subcellular location">
    <subcellularLocation>
        <location evidence="1">Membrane</location>
        <topology evidence="1">Multi-pass membrane protein</topology>
    </subcellularLocation>
</comment>
<dbReference type="HOGENOM" id="CLU_017999_1_1_7"/>
<feature type="transmembrane region" description="Helical" evidence="6">
    <location>
        <begin position="422"/>
        <end position="440"/>
    </location>
</feature>
<reference evidence="7" key="1">
    <citation type="submission" date="2006-01" db="EMBL/GenBank/DDBJ databases">
        <title>Complete sequence of Anaeromyxobacter dehalogenans 2CP-C.</title>
        <authorList>
            <consortium name="US DOE Joint Genome Institute"/>
            <person name="Copeland A."/>
            <person name="Lucas S."/>
            <person name="Lapidus A."/>
            <person name="Barry K."/>
            <person name="Detter J.C."/>
            <person name="Glavina T."/>
            <person name="Hammon N."/>
            <person name="Israni S."/>
            <person name="Pitluck S."/>
            <person name="Brettin T."/>
            <person name="Bruce D."/>
            <person name="Han C."/>
            <person name="Tapia R."/>
            <person name="Gilna P."/>
            <person name="Kiss H."/>
            <person name="Schmutz J."/>
            <person name="Larimer F."/>
            <person name="Land M."/>
            <person name="Kyrpides N."/>
            <person name="Anderson I."/>
            <person name="Sanford R.A."/>
            <person name="Ritalahti K.M."/>
            <person name="Thomas H.S."/>
            <person name="Kirby J.R."/>
            <person name="Zhulin I.B."/>
            <person name="Loeffler F.E."/>
            <person name="Richardson P."/>
        </authorList>
    </citation>
    <scope>NUCLEOTIDE SEQUENCE</scope>
    <source>
        <strain evidence="7">2CP-C</strain>
    </source>
</reference>
<sequence length="655" mass="67075">MRRLRHAVLGTDRDLSDPRVLDRVTVGVLAAWIAMGGDLLGSCVYGPDVLGRASGGHRGVLVVAGLATLATLGILALAYTRMVVHFPHGGGGYTAARHAAGERAALVSGVALVLDAGLNVAVSVVACVEAAAAVLPAGWAAARLPASLALVALLAVANLRGVKESVALLAPILLAFVGSHVLVLGAALVQRAGAIPEAVAAVPGELSRLAGERGAAGALGTVVRAYALGGAIYTGLESISNGVPILREPKVRTARRTMLLLAGVPALLIAVILAGYLAFDVRPAPGTPMNAALFERVAAGLGGGAAGRLAVAIPLLAEAALLLLAAQTGFVDGPRILGALATDRYLPRRLSRLNGRLVPAPGVLLVAIVATSATALTRAELEPLLAVFVTSVFVTFGISQWAMLRHALRRRLLRAPWRADGALHGVALALCAVILAGTAASWRAGAAVTLLLVAAGAALALAIRRRYDAVARAAETAAARAAPALPPAPRPSAALSPGALIAREAPIAVLVLGERTALARVALAWLGRLSAGLGGVILAGASLVDADAVQGEERLRERERERRRELEAVAEEVRRAGVPVAVALRRGADLLETTAALVAELMRERPAPSVVVGFRSEPDGAAVDPLLREDFAVRLQARLQREGIPMVVVSVPLEA</sequence>
<dbReference type="GO" id="GO:0022857">
    <property type="term" value="F:transmembrane transporter activity"/>
    <property type="evidence" value="ECO:0007669"/>
    <property type="project" value="InterPro"/>
</dbReference>
<feature type="transmembrane region" description="Helical" evidence="6">
    <location>
        <begin position="215"/>
        <end position="236"/>
    </location>
</feature>
<dbReference type="InterPro" id="IPR053153">
    <property type="entry name" value="APC_K+_Transporter"/>
</dbReference>
<gene>
    <name evidence="7" type="ordered locus">Adeh_0979</name>
</gene>
<dbReference type="PANTHER" id="PTHR47704">
    <property type="entry name" value="POTASSIUM TRANSPORTER KIMA"/>
    <property type="match status" value="1"/>
</dbReference>
<dbReference type="Pfam" id="PF13520">
    <property type="entry name" value="AA_permease_2"/>
    <property type="match status" value="1"/>
</dbReference>
<evidence type="ECO:0000313" key="8">
    <source>
        <dbReference type="Proteomes" id="UP000001935"/>
    </source>
</evidence>
<evidence type="ECO:0000256" key="6">
    <source>
        <dbReference type="SAM" id="Phobius"/>
    </source>
</evidence>
<feature type="transmembrane region" description="Helical" evidence="6">
    <location>
        <begin position="140"/>
        <end position="159"/>
    </location>
</feature>
<feature type="transmembrane region" description="Helical" evidence="6">
    <location>
        <begin position="166"/>
        <end position="189"/>
    </location>
</feature>
<dbReference type="STRING" id="290397.Adeh_0979"/>
<evidence type="ECO:0000256" key="5">
    <source>
        <dbReference type="SAM" id="Coils"/>
    </source>
</evidence>
<evidence type="ECO:0000256" key="1">
    <source>
        <dbReference type="ARBA" id="ARBA00004141"/>
    </source>
</evidence>
<dbReference type="InterPro" id="IPR002293">
    <property type="entry name" value="AA/rel_permease1"/>
</dbReference>
<protein>
    <submittedName>
        <fullName evidence="7">Amino acid/polyamine/organocation transporter, APC superfamily</fullName>
    </submittedName>
</protein>
<dbReference type="Proteomes" id="UP000001935">
    <property type="component" value="Chromosome"/>
</dbReference>
<keyword evidence="2 6" id="KW-0812">Transmembrane</keyword>
<dbReference type="RefSeq" id="WP_011420037.1">
    <property type="nucleotide sequence ID" value="NC_007760.1"/>
</dbReference>
<dbReference type="AlphaFoldDB" id="Q2IPL8"/>
<feature type="transmembrane region" description="Helical" evidence="6">
    <location>
        <begin position="299"/>
        <end position="325"/>
    </location>
</feature>
<evidence type="ECO:0000313" key="7">
    <source>
        <dbReference type="EMBL" id="ABC80754.1"/>
    </source>
</evidence>
<feature type="transmembrane region" description="Helical" evidence="6">
    <location>
        <begin position="105"/>
        <end position="134"/>
    </location>
</feature>
<dbReference type="GO" id="GO:0016020">
    <property type="term" value="C:membrane"/>
    <property type="evidence" value="ECO:0007669"/>
    <property type="project" value="UniProtKB-SubCell"/>
</dbReference>
<dbReference type="EMBL" id="CP000251">
    <property type="protein sequence ID" value="ABC80754.1"/>
    <property type="molecule type" value="Genomic_DNA"/>
</dbReference>
<organism evidence="7 8">
    <name type="scientific">Anaeromyxobacter dehalogenans (strain 2CP-C)</name>
    <dbReference type="NCBI Taxonomy" id="290397"/>
    <lineage>
        <taxon>Bacteria</taxon>
        <taxon>Pseudomonadati</taxon>
        <taxon>Myxococcota</taxon>
        <taxon>Myxococcia</taxon>
        <taxon>Myxococcales</taxon>
        <taxon>Cystobacterineae</taxon>
        <taxon>Anaeromyxobacteraceae</taxon>
        <taxon>Anaeromyxobacter</taxon>
    </lineage>
</organism>
<dbReference type="eggNOG" id="COG0531">
    <property type="taxonomic scope" value="Bacteria"/>
</dbReference>
<dbReference type="OrthoDB" id="9759676at2"/>
<evidence type="ECO:0000256" key="4">
    <source>
        <dbReference type="ARBA" id="ARBA00023136"/>
    </source>
</evidence>
<evidence type="ECO:0000256" key="3">
    <source>
        <dbReference type="ARBA" id="ARBA00022989"/>
    </source>
</evidence>
<dbReference type="Gene3D" id="1.20.1740.10">
    <property type="entry name" value="Amino acid/polyamine transporter I"/>
    <property type="match status" value="1"/>
</dbReference>
<keyword evidence="3 6" id="KW-1133">Transmembrane helix</keyword>
<accession>Q2IPL8</accession>
<keyword evidence="5" id="KW-0175">Coiled coil</keyword>
<feature type="coiled-coil region" evidence="5">
    <location>
        <begin position="549"/>
        <end position="576"/>
    </location>
</feature>
<name>Q2IPL8_ANADE</name>
<dbReference type="KEGG" id="ade:Adeh_0979"/>
<feature type="transmembrane region" description="Helical" evidence="6">
    <location>
        <begin position="446"/>
        <end position="463"/>
    </location>
</feature>
<feature type="transmembrane region" description="Helical" evidence="6">
    <location>
        <begin position="60"/>
        <end position="84"/>
    </location>
</feature>
<evidence type="ECO:0000256" key="2">
    <source>
        <dbReference type="ARBA" id="ARBA00022692"/>
    </source>
</evidence>
<keyword evidence="4 6" id="KW-0472">Membrane</keyword>
<feature type="transmembrane region" description="Helical" evidence="6">
    <location>
        <begin position="257"/>
        <end position="279"/>
    </location>
</feature>
<dbReference type="PANTHER" id="PTHR47704:SF1">
    <property type="entry name" value="POTASSIUM TRANSPORTER KIMA"/>
    <property type="match status" value="1"/>
</dbReference>
<feature type="transmembrane region" description="Helical" evidence="6">
    <location>
        <begin position="357"/>
        <end position="377"/>
    </location>
</feature>
<proteinExistence type="predicted"/>
<feature type="transmembrane region" description="Helical" evidence="6">
    <location>
        <begin position="20"/>
        <end position="40"/>
    </location>
</feature>
<feature type="transmembrane region" description="Helical" evidence="6">
    <location>
        <begin position="383"/>
        <end position="402"/>
    </location>
</feature>